<sequence>MGRSLSTRTGWRATGLVAATATVLAGCILANPGTALATDTPSVDPSTATTATDVQVIAFQQTWNTIAKECTSTYGPEGVAYVEVSPPQESIQGTQWWTSYQPVSYKLDSKLGTEDEFKNMVQTCSAAGVGIIADVVLNQTTGSDVADGDQTGTAGTVYNGEEGTYPGFTGESDQYPDGLTSADFHDYENGKSISDYTNQTEVQEGRLSSMWDFDSESAKIQDIQSDYLAKLYDLGVTGFRIDAAKHINTDSLKAIKEQMATKVGVSADSIYWIQETIGNTSEAAGIQPYNYFQNGTVTQFDYKADLNQKFKGSIAQLKDLSTRLGDTSSNQYAIPSEDANVFVTNWDTARSEGALTYKDGAVYQLANAFMLAYDYGTPRLLSDYKWDNSDDGAPGATATSVPDVDMDEACSTNTSDWNCEQRWTSTRGMIGFHNTVNGTEVTDWQDDGDNNIAFSRGNVGFVAINNTSTDYQANYTTTLPDGIYCDVYGSEDCSKTVTVKNGTITTTIGAMSAIALDAAATEASHADSSVATDPSDPTLTVTSDATLPDDTTMTVYYKNPNAWDKVYIYYGLDNDWSAATNIAMTDLGNGYWSYDIKTGGKSAQVCFTDGSGNWDNNNSANYQLAEGITKATVSGVGDIRYDDPSPASQQTRIVVHYRAPSDNQDRKLWIWGTDASGNSAGNQWYDWTGEDCWGKVAELTFDGSFSTMGLIVSTTDWSSKIGQADRTLTIGADGTAEVWIDASNYDGTGDDPATQTTQPSDYSCKASTVDVTIHYYRNDGLYYNAADTSTKIPQWDIWTWNGNTNGFSALFSSHDDFGEVATATFKNYKTVAGTTSDFGVIARYGKDSWTKQTANLNIPSDAIVYDQSTGTAKAEIWLMQDDDTVYTAQPSQATVLSTAEIATMNTISGKFSNTADLTADDVTVTDADGKSVDVSDVKVDGTTMTITTKDDLDVAGAYTVATKENGSATATAGAVVRTDAFDKQYAYDGDDLGATWSAKSTTFKLWAPTATSVSVVFYADDTTADAAESSSTPMTQADNVWSVTVPGDLADTAYTYRVTFADGTVNDSPDPYATAAVVNGNRSVVLSDDEKSIDDFDRMDPFTGGAADAVVAETDIRDITKSSTSGVSEANRGKYLGLTETGTTNSTGQSTGLDYLKELGITHVQLQPFFDYASVDETKALDDSNYNWGYDPENYDVPEGSYSSDATNPSTRITEAKDMIKTLHDNGLRVIMDVVYNHVADEATSAFNLTVPGYYFRYDSNGNLTSNSGCGNDTASERAMMRKYIVDSVTYWAKNYNVDGFRFDLMGLTDLETMKEVRAALDKIDPTILIVGEGWDMDTNNDKSTMSIQPNAYELNTDDSTVSFFNDSIRDGLKGSVFSSTDTGFVSGKGDEEELIANNMLGCQNGDQYSASAMCSNGNANVKYANSSQIVQYAEIHDNMTLYDKLRASVPTDSEETTAKRAMLADSAVLLATGVSEIQLGQEFLRSKGGNDNSYNAGDSVNELDWDLLGQQYNGESAEYVKGLIALRKSAAALRTSDYDEINANSRILMMSDGVVAYQISDDDGTYVVMLNANSTPTDVVQAQGGDYQVLVDGDTVYAKDTSTGVSDSATDAATSSASTSAATADGTVRSAAYVVRNGDATATTTAIADTDSAQKTASTVTIDDGGSYTVPALSATVLYLSKANGGGVNGAKVNNAGGVTTGTTSVERAAEEAANAQKAIVSALAATGSNIGLIAALTAALLAGGLALLEARRHRGAHRG</sequence>
<evidence type="ECO:0000256" key="11">
    <source>
        <dbReference type="ARBA" id="ARBA00023965"/>
    </source>
</evidence>
<evidence type="ECO:0000256" key="3">
    <source>
        <dbReference type="ARBA" id="ARBA00008061"/>
    </source>
</evidence>
<evidence type="ECO:0000313" key="23">
    <source>
        <dbReference type="EMBL" id="NEG69258.1"/>
    </source>
</evidence>
<dbReference type="InterPro" id="IPR011840">
    <property type="entry name" value="PulA_typeI"/>
</dbReference>
<dbReference type="InterPro" id="IPR013784">
    <property type="entry name" value="Carb-bd-like_fold"/>
</dbReference>
<evidence type="ECO:0000256" key="6">
    <source>
        <dbReference type="ARBA" id="ARBA00022723"/>
    </source>
</evidence>
<evidence type="ECO:0000256" key="18">
    <source>
        <dbReference type="SAM" id="Phobius"/>
    </source>
</evidence>
<evidence type="ECO:0000256" key="8">
    <source>
        <dbReference type="ARBA" id="ARBA00022801"/>
    </source>
</evidence>
<dbReference type="CDD" id="cd11317">
    <property type="entry name" value="AmyAc_bac_euk_AmyA"/>
    <property type="match status" value="1"/>
</dbReference>
<dbReference type="Gene3D" id="3.20.20.80">
    <property type="entry name" value="Glycosidases"/>
    <property type="match status" value="2"/>
</dbReference>
<dbReference type="InterPro" id="IPR014755">
    <property type="entry name" value="Cu-Rt/internalin_Ig-like"/>
</dbReference>
<organism evidence="23 24">
    <name type="scientific">Bifidobacterium choloepi</name>
    <dbReference type="NCBI Taxonomy" id="2614131"/>
    <lineage>
        <taxon>Bacteria</taxon>
        <taxon>Bacillati</taxon>
        <taxon>Actinomycetota</taxon>
        <taxon>Actinomycetes</taxon>
        <taxon>Bifidobacteriales</taxon>
        <taxon>Bifidobacteriaceae</taxon>
        <taxon>Bifidobacterium</taxon>
    </lineage>
</organism>
<evidence type="ECO:0000256" key="2">
    <source>
        <dbReference type="ARBA" id="ARBA00001913"/>
    </source>
</evidence>
<dbReference type="Pfam" id="PF03714">
    <property type="entry name" value="PUD"/>
    <property type="match status" value="2"/>
</dbReference>
<dbReference type="GO" id="GO:0046872">
    <property type="term" value="F:metal ion binding"/>
    <property type="evidence" value="ECO:0007669"/>
    <property type="project" value="UniProtKB-KW"/>
</dbReference>
<feature type="domain" description="Carbohydrate binding module family 25" evidence="22">
    <location>
        <begin position="550"/>
        <end position="627"/>
    </location>
</feature>
<dbReference type="Proteomes" id="UP000469292">
    <property type="component" value="Unassembled WGS sequence"/>
</dbReference>
<dbReference type="SUPFAM" id="SSF81296">
    <property type="entry name" value="E set domains"/>
    <property type="match status" value="1"/>
</dbReference>
<evidence type="ECO:0000256" key="12">
    <source>
        <dbReference type="ARBA" id="ARBA00024062"/>
    </source>
</evidence>
<dbReference type="PRINTS" id="PR00110">
    <property type="entry name" value="ALPHAAMYLASE"/>
</dbReference>
<dbReference type="Gene3D" id="2.60.40.1110">
    <property type="match status" value="2"/>
</dbReference>
<evidence type="ECO:0000256" key="17">
    <source>
        <dbReference type="SAM" id="MobiDB-lite"/>
    </source>
</evidence>
<dbReference type="GO" id="GO:2001070">
    <property type="term" value="F:starch binding"/>
    <property type="evidence" value="ECO:0007669"/>
    <property type="project" value="InterPro"/>
</dbReference>
<dbReference type="InterPro" id="IPR006046">
    <property type="entry name" value="Alpha_amylase"/>
</dbReference>
<evidence type="ECO:0000259" key="21">
    <source>
        <dbReference type="SMART" id="SM00642"/>
    </source>
</evidence>
<dbReference type="Gene3D" id="2.60.40.1220">
    <property type="match status" value="1"/>
</dbReference>
<comment type="cofactor">
    <cofactor evidence="2">
        <name>Ca(2+)</name>
        <dbReference type="ChEBI" id="CHEBI:29108"/>
    </cofactor>
</comment>
<evidence type="ECO:0000259" key="20">
    <source>
        <dbReference type="SMART" id="SM00632"/>
    </source>
</evidence>
<evidence type="ECO:0000256" key="19">
    <source>
        <dbReference type="SAM" id="SignalP"/>
    </source>
</evidence>
<dbReference type="InterPro" id="IPR031319">
    <property type="entry name" value="A-amylase_C"/>
</dbReference>
<dbReference type="InterPro" id="IPR005085">
    <property type="entry name" value="CBM25"/>
</dbReference>
<feature type="chain" id="PRO_5026339318" description="Alpha-amylase" evidence="19">
    <location>
        <begin position="38"/>
        <end position="1761"/>
    </location>
</feature>
<keyword evidence="24" id="KW-1185">Reference proteome</keyword>
<dbReference type="NCBIfam" id="TIGR02104">
    <property type="entry name" value="pulA_typeI"/>
    <property type="match status" value="1"/>
</dbReference>
<dbReference type="Pfam" id="PF02922">
    <property type="entry name" value="CBM_48"/>
    <property type="match status" value="1"/>
</dbReference>
<evidence type="ECO:0000256" key="5">
    <source>
        <dbReference type="ARBA" id="ARBA00017303"/>
    </source>
</evidence>
<dbReference type="SMART" id="SM00632">
    <property type="entry name" value="Aamy_C"/>
    <property type="match status" value="1"/>
</dbReference>
<dbReference type="SUPFAM" id="SSF51445">
    <property type="entry name" value="(Trans)glycosidases"/>
    <property type="match status" value="2"/>
</dbReference>
<dbReference type="Pfam" id="PF00128">
    <property type="entry name" value="Alpha-amylase"/>
    <property type="match status" value="2"/>
</dbReference>
<dbReference type="Gene3D" id="2.60.40.10">
    <property type="entry name" value="Immunoglobulins"/>
    <property type="match status" value="2"/>
</dbReference>
<accession>A0A6I5MXF7</accession>
<dbReference type="EC" id="3.2.1.41" evidence="12"/>
<keyword evidence="9" id="KW-0106">Calcium</keyword>
<gene>
    <name evidence="23" type="primary">pulA</name>
    <name evidence="23" type="ORF">F6S87_01170</name>
</gene>
<evidence type="ECO:0000256" key="10">
    <source>
        <dbReference type="ARBA" id="ARBA00023295"/>
    </source>
</evidence>
<dbReference type="SUPFAM" id="SSF49452">
    <property type="entry name" value="Starch-binding domain-like"/>
    <property type="match status" value="2"/>
</dbReference>
<dbReference type="EMBL" id="VYSG01000001">
    <property type="protein sequence ID" value="NEG69258.1"/>
    <property type="molecule type" value="Genomic_DNA"/>
</dbReference>
<comment type="catalytic activity">
    <reaction evidence="11">
        <text>Hydrolysis of (1-&gt;6)-alpha-D-glucosidic linkages in pullulan, amylopectin and glycogen, and in the alpha- and beta-limit dextrins of amylopectin and glycogen.</text>
        <dbReference type="EC" id="3.2.1.41"/>
    </reaction>
</comment>
<protein>
    <recommendedName>
        <fullName evidence="5">Alpha-amylase</fullName>
        <ecNumber evidence="4">3.2.1.1</ecNumber>
        <ecNumber evidence="12">3.2.1.41</ecNumber>
    </recommendedName>
    <alternativeName>
        <fullName evidence="14">1,4-alpha-D-glucan glucanohydrolase</fullName>
    </alternativeName>
    <alternativeName>
        <fullName evidence="13">Alpha-dextrin endo-1,6-alpha-glucosidase</fullName>
    </alternativeName>
    <alternativeName>
        <fullName evidence="15">Pullulan 6-glucanohydrolase</fullName>
    </alternativeName>
</protein>
<dbReference type="GO" id="GO:0005975">
    <property type="term" value="P:carbohydrate metabolic process"/>
    <property type="evidence" value="ECO:0007669"/>
    <property type="project" value="InterPro"/>
</dbReference>
<dbReference type="Pfam" id="PF02806">
    <property type="entry name" value="Alpha-amylase_C"/>
    <property type="match status" value="1"/>
</dbReference>
<dbReference type="CDD" id="cd10315">
    <property type="entry name" value="CBM41_pullulanase"/>
    <property type="match status" value="2"/>
</dbReference>
<dbReference type="PANTHER" id="PTHR43002">
    <property type="entry name" value="GLYCOGEN DEBRANCHING ENZYME"/>
    <property type="match status" value="1"/>
</dbReference>
<dbReference type="InterPro" id="IPR013780">
    <property type="entry name" value="Glyco_hydro_b"/>
</dbReference>
<dbReference type="InterPro" id="IPR013783">
    <property type="entry name" value="Ig-like_fold"/>
</dbReference>
<comment type="caution">
    <text evidence="23">The sequence shown here is derived from an EMBL/GenBank/DDBJ whole genome shotgun (WGS) entry which is preliminary data.</text>
</comment>
<keyword evidence="18" id="KW-0472">Membrane</keyword>
<dbReference type="RefSeq" id="WP_163226849.1">
    <property type="nucleotide sequence ID" value="NZ_VYSG01000001.1"/>
</dbReference>
<evidence type="ECO:0000256" key="1">
    <source>
        <dbReference type="ARBA" id="ARBA00000548"/>
    </source>
</evidence>
<evidence type="ECO:0000313" key="24">
    <source>
        <dbReference type="Proteomes" id="UP000469292"/>
    </source>
</evidence>
<feature type="domain" description="Alpha-amylase C-terminal" evidence="20">
    <location>
        <begin position="442"/>
        <end position="521"/>
    </location>
</feature>
<feature type="transmembrane region" description="Helical" evidence="18">
    <location>
        <begin position="1732"/>
        <end position="1750"/>
    </location>
</feature>
<dbReference type="SUPFAM" id="SSF51011">
    <property type="entry name" value="Glycosyl hydrolase domain"/>
    <property type="match status" value="1"/>
</dbReference>
<dbReference type="InterPro" id="IPR014756">
    <property type="entry name" value="Ig_E-set"/>
</dbReference>
<reference evidence="23 24" key="1">
    <citation type="submission" date="2019-09" db="EMBL/GenBank/DDBJ databases">
        <title>Phylogenetic characterization of a novel taxon of the genus Bifidobacterium: Bifidobacterium choloepi sp. nov.</title>
        <authorList>
            <person name="Modesto M."/>
            <person name="Satti M."/>
        </authorList>
    </citation>
    <scope>NUCLEOTIDE SEQUENCE [LARGE SCALE GENOMIC DNA]</scope>
    <source>
        <strain evidence="23 24">BRDM6</strain>
    </source>
</reference>
<dbReference type="InterPro" id="IPR006048">
    <property type="entry name" value="A-amylase/branching_C"/>
</dbReference>
<dbReference type="InterPro" id="IPR017853">
    <property type="entry name" value="GH"/>
</dbReference>
<evidence type="ECO:0000256" key="16">
    <source>
        <dbReference type="RuleBase" id="RU003615"/>
    </source>
</evidence>
<dbReference type="InterPro" id="IPR005323">
    <property type="entry name" value="CBM41_pullulanase"/>
</dbReference>
<dbReference type="EC" id="3.2.1.1" evidence="4"/>
<dbReference type="SMART" id="SM00642">
    <property type="entry name" value="Aamy"/>
    <property type="match status" value="1"/>
</dbReference>
<dbReference type="GO" id="GO:0051060">
    <property type="term" value="F:pullulanase activity"/>
    <property type="evidence" value="ECO:0007669"/>
    <property type="project" value="UniProtKB-EC"/>
</dbReference>
<name>A0A6I5MXF7_9BIFI</name>
<feature type="region of interest" description="Disordered" evidence="17">
    <location>
        <begin position="1603"/>
        <end position="1622"/>
    </location>
</feature>
<proteinExistence type="inferred from homology"/>
<dbReference type="Gene3D" id="2.60.40.1180">
    <property type="entry name" value="Golgi alpha-mannosidase II"/>
    <property type="match status" value="1"/>
</dbReference>
<evidence type="ECO:0000256" key="9">
    <source>
        <dbReference type="ARBA" id="ARBA00022837"/>
    </source>
</evidence>
<evidence type="ECO:0000256" key="14">
    <source>
        <dbReference type="ARBA" id="ARBA00030238"/>
    </source>
</evidence>
<evidence type="ECO:0000256" key="15">
    <source>
        <dbReference type="ARBA" id="ARBA00031076"/>
    </source>
</evidence>
<keyword evidence="7 19" id="KW-0732">Signal</keyword>
<feature type="signal peptide" evidence="19">
    <location>
        <begin position="1"/>
        <end position="37"/>
    </location>
</feature>
<evidence type="ECO:0000256" key="4">
    <source>
        <dbReference type="ARBA" id="ARBA00012595"/>
    </source>
</evidence>
<dbReference type="CDD" id="cd02860">
    <property type="entry name" value="E_set_Pullulanase"/>
    <property type="match status" value="1"/>
</dbReference>
<comment type="similarity">
    <text evidence="3 16">Belongs to the glycosyl hydrolase 13 family.</text>
</comment>
<keyword evidence="6" id="KW-0479">Metal-binding</keyword>
<keyword evidence="10 23" id="KW-0326">Glycosidase</keyword>
<dbReference type="SMART" id="SM01066">
    <property type="entry name" value="CBM_25"/>
    <property type="match status" value="1"/>
</dbReference>
<keyword evidence="18" id="KW-1133">Transmembrane helix</keyword>
<feature type="domain" description="Glycosyl hydrolase family 13 catalytic" evidence="21">
    <location>
        <begin position="53"/>
        <end position="433"/>
    </location>
</feature>
<comment type="catalytic activity">
    <reaction evidence="1">
        <text>Endohydrolysis of (1-&gt;4)-alpha-D-glucosidic linkages in polysaccharides containing three or more (1-&gt;4)-alpha-linked D-glucose units.</text>
        <dbReference type="EC" id="3.2.1.1"/>
    </reaction>
</comment>
<dbReference type="InterPro" id="IPR004193">
    <property type="entry name" value="Glyco_hydro_13_N"/>
</dbReference>
<evidence type="ECO:0000259" key="22">
    <source>
        <dbReference type="SMART" id="SM01066"/>
    </source>
</evidence>
<dbReference type="GO" id="GO:0004556">
    <property type="term" value="F:alpha-amylase activity"/>
    <property type="evidence" value="ECO:0007669"/>
    <property type="project" value="UniProtKB-EC"/>
</dbReference>
<keyword evidence="18" id="KW-0812">Transmembrane</keyword>
<keyword evidence="8 23" id="KW-0378">Hydrolase</keyword>
<dbReference type="CDD" id="cd11341">
    <property type="entry name" value="AmyAc_Pullulanase_LD-like"/>
    <property type="match status" value="1"/>
</dbReference>
<evidence type="ECO:0000256" key="13">
    <source>
        <dbReference type="ARBA" id="ARBA00029618"/>
    </source>
</evidence>
<dbReference type="InterPro" id="IPR006047">
    <property type="entry name" value="GH13_cat_dom"/>
</dbReference>
<dbReference type="PROSITE" id="PS51257">
    <property type="entry name" value="PROKAR_LIPOPROTEIN"/>
    <property type="match status" value="1"/>
</dbReference>
<evidence type="ECO:0000256" key="7">
    <source>
        <dbReference type="ARBA" id="ARBA00022729"/>
    </source>
</evidence>